<reference evidence="3 4" key="1">
    <citation type="submission" date="2021-08" db="EMBL/GenBank/DDBJ databases">
        <authorList>
            <person name="Peeters C."/>
        </authorList>
    </citation>
    <scope>NUCLEOTIDE SEQUENCE [LARGE SCALE GENOMIC DNA]</scope>
    <source>
        <strain evidence="3 4">LMG 21510</strain>
    </source>
</reference>
<evidence type="ECO:0000256" key="2">
    <source>
        <dbReference type="SAM" id="SignalP"/>
    </source>
</evidence>
<dbReference type="PROSITE" id="PS51257">
    <property type="entry name" value="PROKAR_LIPOPROTEIN"/>
    <property type="match status" value="1"/>
</dbReference>
<keyword evidence="2" id="KW-0732">Signal</keyword>
<keyword evidence="4" id="KW-1185">Reference proteome</keyword>
<feature type="chain" id="PRO_5046490220" description="Lipoprotein" evidence="2">
    <location>
        <begin position="18"/>
        <end position="77"/>
    </location>
</feature>
<evidence type="ECO:0000313" key="3">
    <source>
        <dbReference type="EMBL" id="CAG9177670.1"/>
    </source>
</evidence>
<sequence length="77" mass="8549">MKATVLMLLAGGAMALAGCGEKPQTISASHKKSDAQSWQGAPNDPYVVKGWTAGDQTSWHNQIRERNQYQNEYKRIQ</sequence>
<gene>
    <name evidence="3" type="ORF">LMG21510_03358</name>
</gene>
<accession>A0ABM8XCF5</accession>
<evidence type="ECO:0000313" key="4">
    <source>
        <dbReference type="Proteomes" id="UP000721236"/>
    </source>
</evidence>
<comment type="caution">
    <text evidence="3">The sequence shown here is derived from an EMBL/GenBank/DDBJ whole genome shotgun (WGS) entry which is preliminary data.</text>
</comment>
<protein>
    <recommendedName>
        <fullName evidence="5">Lipoprotein</fullName>
    </recommendedName>
</protein>
<name>A0ABM8XCF5_9BURK</name>
<evidence type="ECO:0008006" key="5">
    <source>
        <dbReference type="Google" id="ProtNLM"/>
    </source>
</evidence>
<proteinExistence type="predicted"/>
<dbReference type="EMBL" id="CAJZAH010000003">
    <property type="protein sequence ID" value="CAG9177670.1"/>
    <property type="molecule type" value="Genomic_DNA"/>
</dbReference>
<dbReference type="Proteomes" id="UP000721236">
    <property type="component" value="Unassembled WGS sequence"/>
</dbReference>
<dbReference type="RefSeq" id="WP_222208047.1">
    <property type="nucleotide sequence ID" value="NZ_CAJZAH010000003.1"/>
</dbReference>
<feature type="region of interest" description="Disordered" evidence="1">
    <location>
        <begin position="24"/>
        <end position="47"/>
    </location>
</feature>
<organism evidence="3 4">
    <name type="scientific">Cupriavidus respiraculi</name>
    <dbReference type="NCBI Taxonomy" id="195930"/>
    <lineage>
        <taxon>Bacteria</taxon>
        <taxon>Pseudomonadati</taxon>
        <taxon>Pseudomonadota</taxon>
        <taxon>Betaproteobacteria</taxon>
        <taxon>Burkholderiales</taxon>
        <taxon>Burkholderiaceae</taxon>
        <taxon>Cupriavidus</taxon>
    </lineage>
</organism>
<evidence type="ECO:0000256" key="1">
    <source>
        <dbReference type="SAM" id="MobiDB-lite"/>
    </source>
</evidence>
<feature type="signal peptide" evidence="2">
    <location>
        <begin position="1"/>
        <end position="17"/>
    </location>
</feature>